<dbReference type="PROSITE" id="PS51841">
    <property type="entry name" value="LTD"/>
    <property type="match status" value="3"/>
</dbReference>
<dbReference type="GO" id="GO:0016787">
    <property type="term" value="F:hydrolase activity"/>
    <property type="evidence" value="ECO:0007669"/>
    <property type="project" value="InterPro"/>
</dbReference>
<feature type="domain" description="LTD" evidence="3">
    <location>
        <begin position="50"/>
        <end position="254"/>
    </location>
</feature>
<dbReference type="Pfam" id="PF00149">
    <property type="entry name" value="Metallophos"/>
    <property type="match status" value="1"/>
</dbReference>
<gene>
    <name evidence="4" type="ORF">D3H35_20565</name>
</gene>
<feature type="compositionally biased region" description="Low complexity" evidence="1">
    <location>
        <begin position="1847"/>
        <end position="1856"/>
    </location>
</feature>
<dbReference type="SUPFAM" id="SSF56300">
    <property type="entry name" value="Metallo-dependent phosphatases"/>
    <property type="match status" value="1"/>
</dbReference>
<feature type="domain" description="SLH" evidence="2">
    <location>
        <begin position="2038"/>
        <end position="2098"/>
    </location>
</feature>
<evidence type="ECO:0000259" key="2">
    <source>
        <dbReference type="PROSITE" id="PS51272"/>
    </source>
</evidence>
<feature type="compositionally biased region" description="Pro residues" evidence="1">
    <location>
        <begin position="253"/>
        <end position="275"/>
    </location>
</feature>
<accession>A0A398CT45</accession>
<feature type="region of interest" description="Disordered" evidence="1">
    <location>
        <begin position="239"/>
        <end position="276"/>
    </location>
</feature>
<evidence type="ECO:0000259" key="3">
    <source>
        <dbReference type="PROSITE" id="PS51841"/>
    </source>
</evidence>
<evidence type="ECO:0000256" key="1">
    <source>
        <dbReference type="SAM" id="MobiDB-lite"/>
    </source>
</evidence>
<dbReference type="InterPro" id="IPR001322">
    <property type="entry name" value="Lamin_tail_dom"/>
</dbReference>
<feature type="domain" description="SLH" evidence="2">
    <location>
        <begin position="2099"/>
        <end position="2162"/>
    </location>
</feature>
<feature type="compositionally biased region" description="Low complexity" evidence="1">
    <location>
        <begin position="1822"/>
        <end position="1835"/>
    </location>
</feature>
<dbReference type="PANTHER" id="PTHR43143:SF5">
    <property type="entry name" value="SECRETED PROTEIN"/>
    <property type="match status" value="1"/>
</dbReference>
<evidence type="ECO:0000313" key="4">
    <source>
        <dbReference type="EMBL" id="RIE02997.1"/>
    </source>
</evidence>
<proteinExistence type="predicted"/>
<protein>
    <recommendedName>
        <fullName evidence="6">Metallophosphoesterase</fullName>
    </recommendedName>
</protein>
<dbReference type="SUPFAM" id="SSF74853">
    <property type="entry name" value="Lamin A/C globular tail domain"/>
    <property type="match status" value="3"/>
</dbReference>
<feature type="region of interest" description="Disordered" evidence="1">
    <location>
        <begin position="1819"/>
        <end position="1866"/>
    </location>
</feature>
<dbReference type="InterPro" id="IPR036415">
    <property type="entry name" value="Lamin_tail_dom_sf"/>
</dbReference>
<dbReference type="PANTHER" id="PTHR43143">
    <property type="entry name" value="METALLOPHOSPHOESTERASE, CALCINEURIN SUPERFAMILY"/>
    <property type="match status" value="1"/>
</dbReference>
<evidence type="ECO:0000313" key="5">
    <source>
        <dbReference type="Proteomes" id="UP000266340"/>
    </source>
</evidence>
<dbReference type="Proteomes" id="UP000266340">
    <property type="component" value="Unassembled WGS sequence"/>
</dbReference>
<feature type="compositionally biased region" description="Gly residues" evidence="1">
    <location>
        <begin position="1836"/>
        <end position="1846"/>
    </location>
</feature>
<dbReference type="EMBL" id="QXJM01000039">
    <property type="protein sequence ID" value="RIE02997.1"/>
    <property type="molecule type" value="Genomic_DNA"/>
</dbReference>
<dbReference type="Pfam" id="PF00932">
    <property type="entry name" value="LTD"/>
    <property type="match status" value="3"/>
</dbReference>
<dbReference type="Gene3D" id="3.60.21.10">
    <property type="match status" value="1"/>
</dbReference>
<organism evidence="4 5">
    <name type="scientific">Cohnella faecalis</name>
    <dbReference type="NCBI Taxonomy" id="2315694"/>
    <lineage>
        <taxon>Bacteria</taxon>
        <taxon>Bacillati</taxon>
        <taxon>Bacillota</taxon>
        <taxon>Bacilli</taxon>
        <taxon>Bacillales</taxon>
        <taxon>Paenibacillaceae</taxon>
        <taxon>Cohnella</taxon>
    </lineage>
</organism>
<dbReference type="InterPro" id="IPR004843">
    <property type="entry name" value="Calcineurin-like_PHP"/>
</dbReference>
<dbReference type="InterPro" id="IPR029052">
    <property type="entry name" value="Metallo-depent_PP-like"/>
</dbReference>
<dbReference type="Pfam" id="PF00395">
    <property type="entry name" value="SLH"/>
    <property type="match status" value="3"/>
</dbReference>
<name>A0A398CT45_9BACL</name>
<feature type="domain" description="SLH" evidence="2">
    <location>
        <begin position="2165"/>
        <end position="2222"/>
    </location>
</feature>
<dbReference type="InterPro" id="IPR051918">
    <property type="entry name" value="STPP_CPPED1"/>
</dbReference>
<dbReference type="PROSITE" id="PS51272">
    <property type="entry name" value="SLH"/>
    <property type="match status" value="3"/>
</dbReference>
<feature type="domain" description="LTD" evidence="3">
    <location>
        <begin position="680"/>
        <end position="813"/>
    </location>
</feature>
<dbReference type="InterPro" id="IPR001119">
    <property type="entry name" value="SLH_dom"/>
</dbReference>
<evidence type="ECO:0008006" key="6">
    <source>
        <dbReference type="Google" id="ProtNLM"/>
    </source>
</evidence>
<sequence length="2222" mass="239025">MIGMFHDQISKKREMKRKMKRVKRQASRFLTGLAAAALVATGVPGGSLLSFGQVHAEATESYPNLLITEIVFNSPNTGTPAADVNAWEYVELYNNGDTPVALGNYYIYRENYNSSTNYKWSLPSDKVLLPGQTIVARGTTVGDNGLLAAFNTAYALNPGLSEDQVATMDQSGGGNLPNTGTYTVSVKNVTDDQTVVSARYNDNAVNSTENGDDGNNKSVVYKYDPSGGTAMLKLASKQTPTPGTLVAGQIPPVAVPEPSPEPSPSPSASPDPVPAAKPAITYVPSVSTTTAKDLAVSAQVSSEAALTSVVLHYKKDGDASYASAPMTVGAAVDGVSTATGVIPQAVMTGTGKIQYYLEAENAAGIVRSPEAADAAYELNIEQAVPAPYLLITEIVFNSPNYNGGDVNAWEYVEVYNNSDKPIPLRNYRINYADLTGKTVRTWEFKDDKTIMPGKTMVLRAYSSDANGTLAKFNEIYKLSPALTDSDISDFTGEGNLENAPGRIVSIVTKSGETIVSASYNVAGSNADDLNNTSVTYRPDESGGLMMVKIGSKAAPTPGKLLAGQAPATPVQLPADFLSPIIEHKQSVGSTSVKELKISADVTDETAVQAVKLFYKTDKTSEFASVSMQLASGNRYEAVVPATVLDNVEHFYYYFEATDGFHTVSNPGASKKPYDIRVFNSVSSVTPDLLITELVPDNKGSDAYEYVEVYNNTSRTVNLKDYQIVYEFFHGSTIRWDIANDLLLPSKETAVVWVQSNLSMGKPVADFNAHWGVNLPDTKVAPLYALGMSNSDEGRILIAPDAANPVDHARNAISQAWYNVGEDEVNDDGASVVYEYPKDGSNKMYKRSAGMLATPGALIEGQVPETPVQVADDSAKPVISYQAPEGARLLDSITLSANVTDNKTVQHVTLMYKRNIDSEYRAANMIRSKTDPNQYVSETIAKKFLLGAASMDYYFEASDGQNVARTTDNGAAVYRMTFDQKSEPLWFDIQPGAFLRGTTTVQGNSQAAGQNLSLSVDETVLPSQKSPHEDAILSFRADDMQSAFKNGLIVNGELAGLLPDGKNLDPKYVVLPKSLLKPGENKILITAGNSISPTGTEGNNDDYRIENIEITLWNGMKQPIASARGKKLDTNAFTDINPEERQKVGDGSGYFEYLELTIDLPDSLFYGVSAKLDTTKLADGEHSFRLATASGASTVVNAIVDNTAPVFESFSIEEGKAYRGKIDFNATTKDEASGIASVTATLDGTAISLPAQANAVDLKPGAHVFLVTVKDKAGNDAVRSATFTIANEYPLLPSNPLPAFGATDVNRNATLSVNVTDPNGDPMDVTFRQAFRYDFNEQSDVKGYSNATDREPPLELTPTGETAFSGEAVTQVSRKDGTYFVTDADGLFPYQRYEFKLNENPQAIAEIEVVWEGHSLPDRQVTMYTWNYNTGKWVAAASGIGDKDFQLKAKVNAGDMVRNKTIHVLIQDLVPTAADGVDFTFAWASDTQYYADSYPEIFEKEMKYIADKKDEKKIAYAIHTGDLVDDWDRPDEWAVASRSMRFLEDAGIPYGVVTGNHDVNHAEGNYTEYWKYFGRDRFENQPTYGDDLNNNRDHFDLVSAKGQDFLIMYLGWNVQEETVKWANEVLKKYPNRYVIIGTHEYISPSGDYSGQGEKIWNEIVAPNDNVQMVLCGHLHGVAYNVKHVGERTVVEMLADYQSGPQGGLGYMRFLEFNLAEGKIHVSTYSAYLDDSNYFEEPGKDDFDLPYKTQNPSKQVATDYIGVNVYGSSVIGSKKAVASGKTATVSWSSLAANTTYYWYATAKDGNSEGTVSDIWKFSTGTSISGTNPGTNPETNPGTGTGTDTGSGTGTTPTTPGGSAVEISPKDIPESGSSVLLTIEKGTTTIALSADALAKIGDRPVTLQADGGAAVTLPASVIQALSGTLADGSRLTVSLGSVPQPIAGEAAQSYGAKLKAGMTIAGSTIDLVFGKQDSSGKTTAIDGAGKPVSIELTTGAVRNDRLAGIYRIDADGSAHWIGGSYSNGSYKANVEQAGMYVVMEYKKPYDDLAEGNWAYDYVQELSFKGIVSGVSDSSFGSDKATTRAEFIALIVRALGMKSSSSGGTSFRDVQAGSWYEEAVKAAVEAGIVSGVSETSFAPAKTITREQMAVMIVRALEYRKGSLGNTGSGASFADGDKISDWAKDSIGKAFNLGIIAGKENNAFDPAVSAKRSESAKVVYMLLQQLN</sequence>
<feature type="domain" description="LTD" evidence="3">
    <location>
        <begin position="377"/>
        <end position="516"/>
    </location>
</feature>
<keyword evidence="5" id="KW-1185">Reference proteome</keyword>
<reference evidence="4 5" key="1">
    <citation type="submission" date="2018-09" db="EMBL/GenBank/DDBJ databases">
        <title>Cohnella cavernae sp. nov., isolated from a karst cave.</title>
        <authorList>
            <person name="Zhu H."/>
        </authorList>
    </citation>
    <scope>NUCLEOTIDE SEQUENCE [LARGE SCALE GENOMIC DNA]</scope>
    <source>
        <strain evidence="4 5">K2E09-144</strain>
    </source>
</reference>
<comment type="caution">
    <text evidence="4">The sequence shown here is derived from an EMBL/GenBank/DDBJ whole genome shotgun (WGS) entry which is preliminary data.</text>
</comment>